<dbReference type="PANTHER" id="PTHR10381">
    <property type="entry name" value="ATP-DEPENDENT CLP PROTEASE PROTEOLYTIC SUBUNIT"/>
    <property type="match status" value="1"/>
</dbReference>
<evidence type="ECO:0000313" key="14">
    <source>
        <dbReference type="Proteomes" id="UP000198755"/>
    </source>
</evidence>
<keyword evidence="14" id="KW-1185">Reference proteome</keyword>
<feature type="active site" description="Nucleophile" evidence="7">
    <location>
        <position position="109"/>
    </location>
</feature>
<gene>
    <name evidence="7" type="primary">clpP</name>
    <name evidence="13" type="ORF">SAMN05444581_102315</name>
</gene>
<keyword evidence="4 7" id="KW-0378">Hydrolase</keyword>
<dbReference type="GO" id="GO:0051117">
    <property type="term" value="F:ATPase binding"/>
    <property type="evidence" value="ECO:0007669"/>
    <property type="project" value="TreeGrafter"/>
</dbReference>
<dbReference type="GO" id="GO:0004176">
    <property type="term" value="F:ATP-dependent peptidase activity"/>
    <property type="evidence" value="ECO:0007669"/>
    <property type="project" value="InterPro"/>
</dbReference>
<evidence type="ECO:0000256" key="7">
    <source>
        <dbReference type="HAMAP-Rule" id="MF_00444"/>
    </source>
</evidence>
<dbReference type="FunFam" id="3.90.226.10:FF:000001">
    <property type="entry name" value="ATP-dependent Clp protease proteolytic subunit"/>
    <property type="match status" value="1"/>
</dbReference>
<organism evidence="13 14">
    <name type="scientific">Methylocapsa palsarum</name>
    <dbReference type="NCBI Taxonomy" id="1612308"/>
    <lineage>
        <taxon>Bacteria</taxon>
        <taxon>Pseudomonadati</taxon>
        <taxon>Pseudomonadota</taxon>
        <taxon>Alphaproteobacteria</taxon>
        <taxon>Hyphomicrobiales</taxon>
        <taxon>Beijerinckiaceae</taxon>
        <taxon>Methylocapsa</taxon>
    </lineage>
</organism>
<dbReference type="Pfam" id="PF00574">
    <property type="entry name" value="CLP_protease"/>
    <property type="match status" value="1"/>
</dbReference>
<dbReference type="InterPro" id="IPR029045">
    <property type="entry name" value="ClpP/crotonase-like_dom_sf"/>
</dbReference>
<evidence type="ECO:0000256" key="11">
    <source>
        <dbReference type="RuleBase" id="RU000550"/>
    </source>
</evidence>
<protein>
    <recommendedName>
        <fullName evidence="7 12">ATP-dependent Clp protease proteolytic subunit</fullName>
        <ecNumber evidence="7 10">3.4.21.92</ecNumber>
    </recommendedName>
    <alternativeName>
        <fullName evidence="7">Endopeptidase Clp</fullName>
    </alternativeName>
</protein>
<evidence type="ECO:0000256" key="6">
    <source>
        <dbReference type="ARBA" id="ARBA00034021"/>
    </source>
</evidence>
<proteinExistence type="inferred from homology"/>
<dbReference type="Gene3D" id="3.90.226.10">
    <property type="entry name" value="2-enoyl-CoA Hydratase, Chain A, domain 1"/>
    <property type="match status" value="1"/>
</dbReference>
<dbReference type="InterPro" id="IPR018215">
    <property type="entry name" value="ClpP_Ser_AS"/>
</dbReference>
<dbReference type="GO" id="GO:0005737">
    <property type="term" value="C:cytoplasm"/>
    <property type="evidence" value="ECO:0007669"/>
    <property type="project" value="UniProtKB-SubCell"/>
</dbReference>
<dbReference type="NCBIfam" id="NF001368">
    <property type="entry name" value="PRK00277.1"/>
    <property type="match status" value="1"/>
</dbReference>
<dbReference type="PROSITE" id="PS00381">
    <property type="entry name" value="CLP_PROTEASE_SER"/>
    <property type="match status" value="1"/>
</dbReference>
<keyword evidence="2 7" id="KW-0963">Cytoplasm</keyword>
<comment type="subcellular location">
    <subcellularLocation>
        <location evidence="7">Cytoplasm</location>
    </subcellularLocation>
</comment>
<dbReference type="PRINTS" id="PR00127">
    <property type="entry name" value="CLPPROTEASEP"/>
</dbReference>
<dbReference type="GO" id="GO:0009368">
    <property type="term" value="C:endopeptidase Clp complex"/>
    <property type="evidence" value="ECO:0007669"/>
    <property type="project" value="TreeGrafter"/>
</dbReference>
<keyword evidence="5 7" id="KW-0720">Serine protease</keyword>
<evidence type="ECO:0000256" key="5">
    <source>
        <dbReference type="ARBA" id="ARBA00022825"/>
    </source>
</evidence>
<comment type="function">
    <text evidence="7 11">Cleaves peptides in various proteins in a process that requires ATP hydrolysis. Has a chymotrypsin-like activity. Plays a major role in the degradation of misfolded proteins.</text>
</comment>
<dbReference type="OrthoDB" id="9802800at2"/>
<dbReference type="RefSeq" id="WP_091678562.1">
    <property type="nucleotide sequence ID" value="NZ_FOSN01000002.1"/>
</dbReference>
<reference evidence="13 14" key="1">
    <citation type="submission" date="2016-10" db="EMBL/GenBank/DDBJ databases">
        <authorList>
            <person name="de Groot N.N."/>
        </authorList>
    </citation>
    <scope>NUCLEOTIDE SEQUENCE [LARGE SCALE GENOMIC DNA]</scope>
    <source>
        <strain evidence="13 14">NE2</strain>
    </source>
</reference>
<evidence type="ECO:0000256" key="9">
    <source>
        <dbReference type="PROSITE-ProRule" id="PRU10086"/>
    </source>
</evidence>
<dbReference type="Proteomes" id="UP000198755">
    <property type="component" value="Unassembled WGS sequence"/>
</dbReference>
<dbReference type="InterPro" id="IPR023562">
    <property type="entry name" value="ClpP/TepA"/>
</dbReference>
<evidence type="ECO:0000256" key="2">
    <source>
        <dbReference type="ARBA" id="ARBA00022490"/>
    </source>
</evidence>
<dbReference type="CDD" id="cd07017">
    <property type="entry name" value="S14_ClpP_2"/>
    <property type="match status" value="1"/>
</dbReference>
<accession>A0A1I3X1P5</accession>
<dbReference type="EC" id="3.4.21.92" evidence="7 10"/>
<name>A0A1I3X1P5_9HYPH</name>
<evidence type="ECO:0000256" key="1">
    <source>
        <dbReference type="ARBA" id="ARBA00007039"/>
    </source>
</evidence>
<evidence type="ECO:0000313" key="13">
    <source>
        <dbReference type="EMBL" id="SFK13668.1"/>
    </source>
</evidence>
<dbReference type="EMBL" id="FOSN01000002">
    <property type="protein sequence ID" value="SFK13668.1"/>
    <property type="molecule type" value="Genomic_DNA"/>
</dbReference>
<comment type="catalytic activity">
    <reaction evidence="6 7 9">
        <text>Hydrolysis of proteins to small peptides in the presence of ATP and magnesium. alpha-casein is the usual test substrate. In the absence of ATP, only oligopeptides shorter than five residues are hydrolyzed (such as succinyl-Leu-Tyr-|-NHMec, and Leu-Tyr-Leu-|-Tyr-Trp, in which cleavage of the -Tyr-|-Leu- and -Tyr-|-Trp bonds also occurs).</text>
        <dbReference type="EC" id="3.4.21.92"/>
    </reaction>
</comment>
<dbReference type="GO" id="GO:0006515">
    <property type="term" value="P:protein quality control for misfolded or incompletely synthesized proteins"/>
    <property type="evidence" value="ECO:0007669"/>
    <property type="project" value="TreeGrafter"/>
</dbReference>
<evidence type="ECO:0000256" key="4">
    <source>
        <dbReference type="ARBA" id="ARBA00022801"/>
    </source>
</evidence>
<dbReference type="PANTHER" id="PTHR10381:SF70">
    <property type="entry name" value="ATP-DEPENDENT CLP PROTEASE PROTEOLYTIC SUBUNIT"/>
    <property type="match status" value="1"/>
</dbReference>
<comment type="subunit">
    <text evidence="7">Fourteen ClpP subunits assemble into 2 heptameric rings which stack back to back to give a disk-like structure with a central cavity, resembling the structure of eukaryotic proteasomes.</text>
</comment>
<dbReference type="InterPro" id="IPR033135">
    <property type="entry name" value="ClpP_His_AS"/>
</dbReference>
<comment type="similarity">
    <text evidence="1 7 12">Belongs to the peptidase S14 family.</text>
</comment>
<feature type="active site" evidence="8">
    <location>
        <position position="109"/>
    </location>
</feature>
<dbReference type="NCBIfam" id="NF009205">
    <property type="entry name" value="PRK12553.1"/>
    <property type="match status" value="1"/>
</dbReference>
<dbReference type="HAMAP" id="MF_00444">
    <property type="entry name" value="ClpP"/>
    <property type="match status" value="1"/>
</dbReference>
<dbReference type="STRING" id="1612308.SAMN05444581_102315"/>
<evidence type="ECO:0000256" key="12">
    <source>
        <dbReference type="RuleBase" id="RU003567"/>
    </source>
</evidence>
<evidence type="ECO:0000256" key="8">
    <source>
        <dbReference type="PROSITE-ProRule" id="PRU10085"/>
    </source>
</evidence>
<dbReference type="AlphaFoldDB" id="A0A1I3X1P5"/>
<evidence type="ECO:0000256" key="3">
    <source>
        <dbReference type="ARBA" id="ARBA00022670"/>
    </source>
</evidence>
<keyword evidence="3 7" id="KW-0645">Protease</keyword>
<feature type="active site" evidence="7 9">
    <location>
        <position position="134"/>
    </location>
</feature>
<evidence type="ECO:0000256" key="10">
    <source>
        <dbReference type="RuleBase" id="RU000549"/>
    </source>
</evidence>
<dbReference type="PROSITE" id="PS00382">
    <property type="entry name" value="CLP_PROTEASE_HIS"/>
    <property type="match status" value="1"/>
</dbReference>
<dbReference type="InterPro" id="IPR001907">
    <property type="entry name" value="ClpP"/>
</dbReference>
<dbReference type="GO" id="GO:0004252">
    <property type="term" value="F:serine-type endopeptidase activity"/>
    <property type="evidence" value="ECO:0007669"/>
    <property type="project" value="UniProtKB-UniRule"/>
</dbReference>
<dbReference type="SUPFAM" id="SSF52096">
    <property type="entry name" value="ClpP/crotonase"/>
    <property type="match status" value="1"/>
</dbReference>
<sequence>MRDRDPIEIYGNYLIPQVIENTSRGERGFDIYSRLLRERIIFLTGPVEDHMASVIIAELLFLEAENPKKEISMYINSPGGVVTAGLAIYDTMQFIRPKVSTLCVGQAASMGSLLLAAGAEGARYALPNARIMVHQPSGGFQGQASDILRHAEDIMKVKKRLNEIYVRHTGRDYDTIESTLDRDHFMSSDEAKAFGLVDQVITKRPDDSAAAPGK</sequence>